<evidence type="ECO:0000313" key="2">
    <source>
        <dbReference type="EMBL" id="GMM35506.1"/>
    </source>
</evidence>
<proteinExistence type="predicted"/>
<keyword evidence="3" id="KW-1185">Reference proteome</keyword>
<feature type="region of interest" description="Disordered" evidence="1">
    <location>
        <begin position="92"/>
        <end position="116"/>
    </location>
</feature>
<sequence length="116" mass="12704">MSRIVNSTVTASRHYISTANVVKNMKPAASILYSARSQRLITNNGSQFPLLRNNVGAGAKPMSTFVVAGIDHSYSPIDFQLMNFNKDPAMTESEEDFAPMVSTPGEEVHSPGHYQE</sequence>
<dbReference type="RefSeq" id="XP_064852506.1">
    <property type="nucleotide sequence ID" value="XM_064996434.1"/>
</dbReference>
<name>A0AAV5QLP6_9ASCO</name>
<dbReference type="EMBL" id="BTFZ01000006">
    <property type="protein sequence ID" value="GMM35506.1"/>
    <property type="molecule type" value="Genomic_DNA"/>
</dbReference>
<organism evidence="2 3">
    <name type="scientific">Saccharomycopsis crataegensis</name>
    <dbReference type="NCBI Taxonomy" id="43959"/>
    <lineage>
        <taxon>Eukaryota</taxon>
        <taxon>Fungi</taxon>
        <taxon>Dikarya</taxon>
        <taxon>Ascomycota</taxon>
        <taxon>Saccharomycotina</taxon>
        <taxon>Saccharomycetes</taxon>
        <taxon>Saccharomycopsidaceae</taxon>
        <taxon>Saccharomycopsis</taxon>
    </lineage>
</organism>
<reference evidence="2 3" key="1">
    <citation type="journal article" date="2023" name="Elife">
        <title>Identification of key yeast species and microbe-microbe interactions impacting larval growth of Drosophila in the wild.</title>
        <authorList>
            <person name="Mure A."/>
            <person name="Sugiura Y."/>
            <person name="Maeda R."/>
            <person name="Honda K."/>
            <person name="Sakurai N."/>
            <person name="Takahashi Y."/>
            <person name="Watada M."/>
            <person name="Katoh T."/>
            <person name="Gotoh A."/>
            <person name="Gotoh Y."/>
            <person name="Taniguchi I."/>
            <person name="Nakamura K."/>
            <person name="Hayashi T."/>
            <person name="Katayama T."/>
            <person name="Uemura T."/>
            <person name="Hattori Y."/>
        </authorList>
    </citation>
    <scope>NUCLEOTIDE SEQUENCE [LARGE SCALE GENOMIC DNA]</scope>
    <source>
        <strain evidence="2 3">SC-9</strain>
    </source>
</reference>
<evidence type="ECO:0000313" key="3">
    <source>
        <dbReference type="Proteomes" id="UP001360560"/>
    </source>
</evidence>
<gene>
    <name evidence="2" type="ORF">DASC09_028310</name>
</gene>
<dbReference type="GeneID" id="90073485"/>
<evidence type="ECO:0000256" key="1">
    <source>
        <dbReference type="SAM" id="MobiDB-lite"/>
    </source>
</evidence>
<dbReference type="AlphaFoldDB" id="A0AAV5QLP6"/>
<accession>A0AAV5QLP6</accession>
<comment type="caution">
    <text evidence="2">The sequence shown here is derived from an EMBL/GenBank/DDBJ whole genome shotgun (WGS) entry which is preliminary data.</text>
</comment>
<dbReference type="Proteomes" id="UP001360560">
    <property type="component" value="Unassembled WGS sequence"/>
</dbReference>
<protein>
    <submittedName>
        <fullName evidence="2">Uncharacterized protein</fullName>
    </submittedName>
</protein>
<feature type="compositionally biased region" description="Basic and acidic residues" evidence="1">
    <location>
        <begin position="106"/>
        <end position="116"/>
    </location>
</feature>